<organism evidence="2 3">
    <name type="scientific">Fraxinus pennsylvanica</name>
    <dbReference type="NCBI Taxonomy" id="56036"/>
    <lineage>
        <taxon>Eukaryota</taxon>
        <taxon>Viridiplantae</taxon>
        <taxon>Streptophyta</taxon>
        <taxon>Embryophyta</taxon>
        <taxon>Tracheophyta</taxon>
        <taxon>Spermatophyta</taxon>
        <taxon>Magnoliopsida</taxon>
        <taxon>eudicotyledons</taxon>
        <taxon>Gunneridae</taxon>
        <taxon>Pentapetalae</taxon>
        <taxon>asterids</taxon>
        <taxon>lamiids</taxon>
        <taxon>Lamiales</taxon>
        <taxon>Oleaceae</taxon>
        <taxon>Oleeae</taxon>
        <taxon>Fraxinus</taxon>
    </lineage>
</organism>
<keyword evidence="3" id="KW-1185">Reference proteome</keyword>
<evidence type="ECO:0000256" key="1">
    <source>
        <dbReference type="SAM" id="MobiDB-lite"/>
    </source>
</evidence>
<evidence type="ECO:0000313" key="3">
    <source>
        <dbReference type="Proteomes" id="UP000834106"/>
    </source>
</evidence>
<feature type="compositionally biased region" description="Basic and acidic residues" evidence="1">
    <location>
        <begin position="1"/>
        <end position="11"/>
    </location>
</feature>
<dbReference type="PANTHER" id="PTHR33710:SF62">
    <property type="entry name" value="DUF4283 DOMAIN PROTEIN"/>
    <property type="match status" value="1"/>
</dbReference>
<dbReference type="Proteomes" id="UP000834106">
    <property type="component" value="Chromosome 13"/>
</dbReference>
<evidence type="ECO:0000313" key="2">
    <source>
        <dbReference type="EMBL" id="CAI9775160.1"/>
    </source>
</evidence>
<feature type="region of interest" description="Disordered" evidence="1">
    <location>
        <begin position="1"/>
        <end position="28"/>
    </location>
</feature>
<dbReference type="Gene3D" id="3.60.10.10">
    <property type="entry name" value="Endonuclease/exonuclease/phosphatase"/>
    <property type="match status" value="1"/>
</dbReference>
<dbReference type="SUPFAM" id="SSF56219">
    <property type="entry name" value="DNase I-like"/>
    <property type="match status" value="1"/>
</dbReference>
<reference evidence="2" key="1">
    <citation type="submission" date="2023-05" db="EMBL/GenBank/DDBJ databases">
        <authorList>
            <person name="Huff M."/>
        </authorList>
    </citation>
    <scope>NUCLEOTIDE SEQUENCE</scope>
</reference>
<dbReference type="InterPro" id="IPR036691">
    <property type="entry name" value="Endo/exonu/phosph_ase_sf"/>
</dbReference>
<accession>A0AAD1ZSZ6</accession>
<dbReference type="AlphaFoldDB" id="A0AAD1ZSZ6"/>
<dbReference type="PANTHER" id="PTHR33710">
    <property type="entry name" value="BNAC02G09200D PROTEIN"/>
    <property type="match status" value="1"/>
</dbReference>
<dbReference type="EMBL" id="OU503048">
    <property type="protein sequence ID" value="CAI9775160.1"/>
    <property type="molecule type" value="Genomic_DNA"/>
</dbReference>
<name>A0AAD1ZSZ6_9LAMI</name>
<feature type="compositionally biased region" description="Basic and acidic residues" evidence="1">
    <location>
        <begin position="18"/>
        <end position="27"/>
    </location>
</feature>
<gene>
    <name evidence="2" type="ORF">FPE_LOCUS22590</name>
</gene>
<proteinExistence type="predicted"/>
<protein>
    <submittedName>
        <fullName evidence="2">Uncharacterized protein</fullName>
    </submittedName>
</protein>
<sequence length="341" mass="39516">MEEDRDHHHTEAPMLPDTNRRKFSDGRRSRKSLSMINVDGRRSTEVFVEGDTLEEASLRGERCLYVNDKWKVLREGPWASDKSFLLMGEIDGKQPTNQIQLKHSFFWFHVREYIWLRVVVDVIKPLLRGKKICIGVKALFGHVSPMRDCPIIAITVAISDTLSRIASLRGGGLAQLWLASVDITIQSYSSNHIDAVLKDVGRNKVCFFMMGVYVHPDATQRRMMDDCLLRDLGYNGEKFTWCNWRDGTSSVLERLDRAVANLQWCTSFPQAVVIHGCSPYSDHILLWLEVECIDEKMKWSKKMFRFEAMWVGEEECKNIVDRVWNMGGDRTCRRRSDETDF</sequence>